<evidence type="ECO:0000256" key="2">
    <source>
        <dbReference type="ARBA" id="ARBA00007487"/>
    </source>
</evidence>
<dbReference type="Proteomes" id="UP000214880">
    <property type="component" value="Unassembled WGS sequence"/>
</dbReference>
<dbReference type="RefSeq" id="WP_092067486.1">
    <property type="nucleotide sequence ID" value="NZ_FNHB01000001.1"/>
</dbReference>
<dbReference type="EC" id="2.5.1.17" evidence="3 14"/>
<evidence type="ECO:0000256" key="12">
    <source>
        <dbReference type="ARBA" id="ARBA00048555"/>
    </source>
</evidence>
<evidence type="ECO:0000256" key="13">
    <source>
        <dbReference type="ARBA" id="ARBA00048692"/>
    </source>
</evidence>
<organism evidence="16 17">
    <name type="scientific">Dendrosporobacter quercicolus</name>
    <dbReference type="NCBI Taxonomy" id="146817"/>
    <lineage>
        <taxon>Bacteria</taxon>
        <taxon>Bacillati</taxon>
        <taxon>Bacillota</taxon>
        <taxon>Negativicutes</taxon>
        <taxon>Selenomonadales</taxon>
        <taxon>Sporomusaceae</taxon>
        <taxon>Dendrosporobacter</taxon>
    </lineage>
</organism>
<sequence>MGVYTKTGDKGTTGLFTGERVDKDSARVEAYGNVDEINSALGLARVWCEKAEVREELLVLQKLLMLIMAELASLSDSAAYITAEHVQKLEAVIDKFEQQLPPLKNFLIPGGTKGGAFLDLARTTTRRAERQVWRLVKQEPVSEHLIIALNRLSDLCFVLMRFEEQELN</sequence>
<feature type="domain" description="Cobalamin adenosyltransferase-like" evidence="15">
    <location>
        <begin position="3"/>
        <end position="162"/>
    </location>
</feature>
<evidence type="ECO:0000256" key="11">
    <source>
        <dbReference type="ARBA" id="ARBA00033354"/>
    </source>
</evidence>
<comment type="similarity">
    <text evidence="2 14">Belongs to the Cob(I)alamin adenosyltransferase family.</text>
</comment>
<keyword evidence="5 14" id="KW-0169">Cobalamin biosynthesis</keyword>
<gene>
    <name evidence="16" type="ORF">SAMN04488502_101250</name>
</gene>
<dbReference type="InterPro" id="IPR029499">
    <property type="entry name" value="PduO-typ"/>
</dbReference>
<dbReference type="GO" id="GO:0005524">
    <property type="term" value="F:ATP binding"/>
    <property type="evidence" value="ECO:0007669"/>
    <property type="project" value="UniProtKB-UniRule"/>
</dbReference>
<evidence type="ECO:0000256" key="3">
    <source>
        <dbReference type="ARBA" id="ARBA00012454"/>
    </source>
</evidence>
<dbReference type="InterPro" id="IPR016030">
    <property type="entry name" value="CblAdoTrfase-like"/>
</dbReference>
<dbReference type="EMBL" id="FNHB01000001">
    <property type="protein sequence ID" value="SDL57515.1"/>
    <property type="molecule type" value="Genomic_DNA"/>
</dbReference>
<evidence type="ECO:0000256" key="14">
    <source>
        <dbReference type="RuleBase" id="RU366026"/>
    </source>
</evidence>
<dbReference type="SUPFAM" id="SSF89028">
    <property type="entry name" value="Cobalamin adenosyltransferase-like"/>
    <property type="match status" value="1"/>
</dbReference>
<dbReference type="InterPro" id="IPR036451">
    <property type="entry name" value="CblAdoTrfase-like_sf"/>
</dbReference>
<keyword evidence="8 14" id="KW-0067">ATP-binding</keyword>
<evidence type="ECO:0000313" key="17">
    <source>
        <dbReference type="Proteomes" id="UP000214880"/>
    </source>
</evidence>
<dbReference type="GO" id="GO:0009236">
    <property type="term" value="P:cobalamin biosynthetic process"/>
    <property type="evidence" value="ECO:0007669"/>
    <property type="project" value="UniProtKB-UniRule"/>
</dbReference>
<comment type="pathway">
    <text evidence="1 14">Cofactor biosynthesis; adenosylcobalamin biosynthesis; adenosylcobalamin from cob(II)yrinate a,c-diamide: step 2/7.</text>
</comment>
<comment type="catalytic activity">
    <reaction evidence="13 14">
        <text>2 cob(II)alamin + reduced [electron-transfer flavoprotein] + 2 ATP = 2 adenosylcob(III)alamin + 2 triphosphate + oxidized [electron-transfer flavoprotein] + 3 H(+)</text>
        <dbReference type="Rhea" id="RHEA:28671"/>
        <dbReference type="Rhea" id="RHEA-COMP:10685"/>
        <dbReference type="Rhea" id="RHEA-COMP:10686"/>
        <dbReference type="ChEBI" id="CHEBI:15378"/>
        <dbReference type="ChEBI" id="CHEBI:16304"/>
        <dbReference type="ChEBI" id="CHEBI:18036"/>
        <dbReference type="ChEBI" id="CHEBI:18408"/>
        <dbReference type="ChEBI" id="CHEBI:30616"/>
        <dbReference type="ChEBI" id="CHEBI:57692"/>
        <dbReference type="ChEBI" id="CHEBI:58307"/>
        <dbReference type="EC" id="2.5.1.17"/>
    </reaction>
</comment>
<evidence type="ECO:0000313" key="16">
    <source>
        <dbReference type="EMBL" id="SDL57515.1"/>
    </source>
</evidence>
<dbReference type="PANTHER" id="PTHR12213">
    <property type="entry name" value="CORRINOID ADENOSYLTRANSFERASE"/>
    <property type="match status" value="1"/>
</dbReference>
<protein>
    <recommendedName>
        <fullName evidence="4 14">Corrinoid adenosyltransferase</fullName>
        <ecNumber evidence="3 14">2.5.1.17</ecNumber>
    </recommendedName>
    <alternativeName>
        <fullName evidence="9 14">Cob(II)alamin adenosyltransferase</fullName>
    </alternativeName>
    <alternativeName>
        <fullName evidence="11 14">Cob(II)yrinic acid a,c-diamide adenosyltransferase</fullName>
    </alternativeName>
    <alternativeName>
        <fullName evidence="10 14">Cobinamide/cobalamin adenosyltransferase</fullName>
    </alternativeName>
</protein>
<keyword evidence="6 14" id="KW-0808">Transferase</keyword>
<keyword evidence="17" id="KW-1185">Reference proteome</keyword>
<dbReference type="AlphaFoldDB" id="A0A1G9L7G6"/>
<evidence type="ECO:0000256" key="7">
    <source>
        <dbReference type="ARBA" id="ARBA00022741"/>
    </source>
</evidence>
<evidence type="ECO:0000256" key="6">
    <source>
        <dbReference type="ARBA" id="ARBA00022679"/>
    </source>
</evidence>
<dbReference type="PANTHER" id="PTHR12213:SF0">
    <property type="entry name" value="CORRINOID ADENOSYLTRANSFERASE MMAB"/>
    <property type="match status" value="1"/>
</dbReference>
<dbReference type="STRING" id="146817.SAMN04488502_101250"/>
<accession>A0A1G9L7G6</accession>
<evidence type="ECO:0000256" key="9">
    <source>
        <dbReference type="ARBA" id="ARBA00031529"/>
    </source>
</evidence>
<dbReference type="Pfam" id="PF01923">
    <property type="entry name" value="Cob_adeno_trans"/>
    <property type="match status" value="1"/>
</dbReference>
<proteinExistence type="inferred from homology"/>
<reference evidence="16 17" key="1">
    <citation type="submission" date="2016-10" db="EMBL/GenBank/DDBJ databases">
        <authorList>
            <person name="de Groot N.N."/>
        </authorList>
    </citation>
    <scope>NUCLEOTIDE SEQUENCE [LARGE SCALE GENOMIC DNA]</scope>
    <source>
        <strain evidence="16 17">DSM 1736</strain>
    </source>
</reference>
<dbReference type="OrthoDB" id="9778896at2"/>
<dbReference type="Gene3D" id="1.20.1200.10">
    <property type="entry name" value="Cobalamin adenosyltransferase-like"/>
    <property type="match status" value="1"/>
</dbReference>
<evidence type="ECO:0000259" key="15">
    <source>
        <dbReference type="Pfam" id="PF01923"/>
    </source>
</evidence>
<evidence type="ECO:0000256" key="8">
    <source>
        <dbReference type="ARBA" id="ARBA00022840"/>
    </source>
</evidence>
<keyword evidence="7 14" id="KW-0547">Nucleotide-binding</keyword>
<evidence type="ECO:0000256" key="5">
    <source>
        <dbReference type="ARBA" id="ARBA00022573"/>
    </source>
</evidence>
<evidence type="ECO:0000256" key="1">
    <source>
        <dbReference type="ARBA" id="ARBA00005121"/>
    </source>
</evidence>
<comment type="catalytic activity">
    <reaction evidence="12 14">
        <text>2 cob(II)yrinate a,c diamide + reduced [electron-transfer flavoprotein] + 2 ATP = 2 adenosylcob(III)yrinate a,c-diamide + 2 triphosphate + oxidized [electron-transfer flavoprotein] + 3 H(+)</text>
        <dbReference type="Rhea" id="RHEA:11528"/>
        <dbReference type="Rhea" id="RHEA-COMP:10685"/>
        <dbReference type="Rhea" id="RHEA-COMP:10686"/>
        <dbReference type="ChEBI" id="CHEBI:15378"/>
        <dbReference type="ChEBI" id="CHEBI:18036"/>
        <dbReference type="ChEBI" id="CHEBI:30616"/>
        <dbReference type="ChEBI" id="CHEBI:57692"/>
        <dbReference type="ChEBI" id="CHEBI:58307"/>
        <dbReference type="ChEBI" id="CHEBI:58503"/>
        <dbReference type="ChEBI" id="CHEBI:58537"/>
        <dbReference type="EC" id="2.5.1.17"/>
    </reaction>
</comment>
<evidence type="ECO:0000256" key="4">
    <source>
        <dbReference type="ARBA" id="ARBA00020963"/>
    </source>
</evidence>
<evidence type="ECO:0000256" key="10">
    <source>
        <dbReference type="ARBA" id="ARBA00033334"/>
    </source>
</evidence>
<dbReference type="UniPathway" id="UPA00148">
    <property type="reaction ID" value="UER00233"/>
</dbReference>
<dbReference type="GO" id="GO:0008817">
    <property type="term" value="F:corrinoid adenosyltransferase activity"/>
    <property type="evidence" value="ECO:0007669"/>
    <property type="project" value="UniProtKB-UniRule"/>
</dbReference>
<name>A0A1G9L7G6_9FIRM</name>
<dbReference type="NCBIfam" id="TIGR00636">
    <property type="entry name" value="PduO_Nterm"/>
    <property type="match status" value="1"/>
</dbReference>